<feature type="signal peptide" evidence="1">
    <location>
        <begin position="1"/>
        <end position="16"/>
    </location>
</feature>
<comment type="caution">
    <text evidence="2">The sequence shown here is derived from an EMBL/GenBank/DDBJ whole genome shotgun (WGS) entry which is preliminary data.</text>
</comment>
<evidence type="ECO:0000313" key="3">
    <source>
        <dbReference type="Proteomes" id="UP001600888"/>
    </source>
</evidence>
<organism evidence="2 3">
    <name type="scientific">Diaporthe vaccinii</name>
    <dbReference type="NCBI Taxonomy" id="105482"/>
    <lineage>
        <taxon>Eukaryota</taxon>
        <taxon>Fungi</taxon>
        <taxon>Dikarya</taxon>
        <taxon>Ascomycota</taxon>
        <taxon>Pezizomycotina</taxon>
        <taxon>Sordariomycetes</taxon>
        <taxon>Sordariomycetidae</taxon>
        <taxon>Diaporthales</taxon>
        <taxon>Diaporthaceae</taxon>
        <taxon>Diaporthe</taxon>
        <taxon>Diaporthe eres species complex</taxon>
    </lineage>
</organism>
<reference evidence="2 3" key="1">
    <citation type="submission" date="2024-03" db="EMBL/GenBank/DDBJ databases">
        <title>A high-quality draft genome sequence of Diaporthe vaccinii, a causative agent of upright dieback and viscid rot disease in cranberry plants.</title>
        <authorList>
            <person name="Sarrasin M."/>
            <person name="Lang B.F."/>
            <person name="Burger G."/>
        </authorList>
    </citation>
    <scope>NUCLEOTIDE SEQUENCE [LARGE SCALE GENOMIC DNA]</scope>
    <source>
        <strain evidence="2 3">IS7</strain>
    </source>
</reference>
<feature type="chain" id="PRO_5045952272" description="Secreted protein" evidence="1">
    <location>
        <begin position="17"/>
        <end position="92"/>
    </location>
</feature>
<gene>
    <name evidence="2" type="ORF">FJTKL_04300</name>
</gene>
<proteinExistence type="predicted"/>
<accession>A0ABR4F0X5</accession>
<dbReference type="EMBL" id="JBAWTH010000017">
    <property type="protein sequence ID" value="KAL2288220.1"/>
    <property type="molecule type" value="Genomic_DNA"/>
</dbReference>
<name>A0ABR4F0X5_9PEZI</name>
<dbReference type="Proteomes" id="UP001600888">
    <property type="component" value="Unassembled WGS sequence"/>
</dbReference>
<evidence type="ECO:0000256" key="1">
    <source>
        <dbReference type="SAM" id="SignalP"/>
    </source>
</evidence>
<keyword evidence="3" id="KW-1185">Reference proteome</keyword>
<sequence>MRSIWLLRLSSRAVLAPLLPSSVGDTSQPPSHAQGISSRTTIAVALPSSSSTLSWSAVVDGRSCLLKRPPKPKNCLSSSLSLSRPPFEPLLF</sequence>
<evidence type="ECO:0000313" key="2">
    <source>
        <dbReference type="EMBL" id="KAL2288220.1"/>
    </source>
</evidence>
<keyword evidence="1" id="KW-0732">Signal</keyword>
<evidence type="ECO:0008006" key="4">
    <source>
        <dbReference type="Google" id="ProtNLM"/>
    </source>
</evidence>
<protein>
    <recommendedName>
        <fullName evidence="4">Secreted protein</fullName>
    </recommendedName>
</protein>